<gene>
    <name evidence="1" type="ORF">PSU4_16820</name>
</gene>
<accession>A0A511DI97</accession>
<organism evidence="1 2">
    <name type="scientific">Pseudonocardia sulfidoxydans NBRC 16205</name>
    <dbReference type="NCBI Taxonomy" id="1223511"/>
    <lineage>
        <taxon>Bacteria</taxon>
        <taxon>Bacillati</taxon>
        <taxon>Actinomycetota</taxon>
        <taxon>Actinomycetes</taxon>
        <taxon>Pseudonocardiales</taxon>
        <taxon>Pseudonocardiaceae</taxon>
        <taxon>Pseudonocardia</taxon>
    </lineage>
</organism>
<protein>
    <submittedName>
        <fullName evidence="1">Uncharacterized protein</fullName>
    </submittedName>
</protein>
<proteinExistence type="predicted"/>
<dbReference type="Proteomes" id="UP000321685">
    <property type="component" value="Unassembled WGS sequence"/>
</dbReference>
<dbReference type="EMBL" id="BJVJ01000011">
    <property type="protein sequence ID" value="GEL22728.1"/>
    <property type="molecule type" value="Genomic_DNA"/>
</dbReference>
<dbReference type="RefSeq" id="WP_186816813.1">
    <property type="nucleotide sequence ID" value="NZ_BJVJ01000011.1"/>
</dbReference>
<reference evidence="1 2" key="1">
    <citation type="submission" date="2019-07" db="EMBL/GenBank/DDBJ databases">
        <title>Whole genome shotgun sequence of Pseudonocardia sulfidoxydans NBRC 16205.</title>
        <authorList>
            <person name="Hosoyama A."/>
            <person name="Uohara A."/>
            <person name="Ohji S."/>
            <person name="Ichikawa N."/>
        </authorList>
    </citation>
    <scope>NUCLEOTIDE SEQUENCE [LARGE SCALE GENOMIC DNA]</scope>
    <source>
        <strain evidence="1 2">NBRC 16205</strain>
    </source>
</reference>
<sequence length="56" mass="5895">MDAGKSAIGWWTCAGCEVEAELPGIDGLGFLVPCPECGEEMTEQWLWDGAPAHSAA</sequence>
<name>A0A511DI97_9PSEU</name>
<keyword evidence="2" id="KW-1185">Reference proteome</keyword>
<evidence type="ECO:0000313" key="2">
    <source>
        <dbReference type="Proteomes" id="UP000321685"/>
    </source>
</evidence>
<comment type="caution">
    <text evidence="1">The sequence shown here is derived from an EMBL/GenBank/DDBJ whole genome shotgun (WGS) entry which is preliminary data.</text>
</comment>
<dbReference type="AlphaFoldDB" id="A0A511DI97"/>
<evidence type="ECO:0000313" key="1">
    <source>
        <dbReference type="EMBL" id="GEL22728.1"/>
    </source>
</evidence>